<keyword evidence="3" id="KW-1185">Reference proteome</keyword>
<reference evidence="2 3" key="1">
    <citation type="submission" date="2019-02" db="EMBL/GenBank/DDBJ databases">
        <title>Genomic Encyclopedia of Archaeal and Bacterial Type Strains, Phase II (KMG-II): from individual species to whole genera.</title>
        <authorList>
            <person name="Goeker M."/>
        </authorList>
    </citation>
    <scope>NUCLEOTIDE SEQUENCE [LARGE SCALE GENOMIC DNA]</scope>
    <source>
        <strain evidence="2 3">DSM 18101</strain>
    </source>
</reference>
<dbReference type="EMBL" id="SHKW01000001">
    <property type="protein sequence ID" value="RZU39179.1"/>
    <property type="molecule type" value="Genomic_DNA"/>
</dbReference>
<feature type="transmembrane region" description="Helical" evidence="1">
    <location>
        <begin position="12"/>
        <end position="31"/>
    </location>
</feature>
<accession>A0A4Q7YQS7</accession>
<name>A0A4Q7YQS7_9BACT</name>
<keyword evidence="1" id="KW-1133">Transmembrane helix</keyword>
<evidence type="ECO:0000313" key="3">
    <source>
        <dbReference type="Proteomes" id="UP000292958"/>
    </source>
</evidence>
<comment type="caution">
    <text evidence="2">The sequence shown here is derived from an EMBL/GenBank/DDBJ whole genome shotgun (WGS) entry which is preliminary data.</text>
</comment>
<evidence type="ECO:0000256" key="1">
    <source>
        <dbReference type="SAM" id="Phobius"/>
    </source>
</evidence>
<keyword evidence="1" id="KW-0472">Membrane</keyword>
<sequence length="66" mass="7403">MERCRPTSFITSWALAVSAVTGGGFVAVYGLRRLWRDVVVRSWQDDVSQVSDAKVVDYTFCLSEQS</sequence>
<proteinExistence type="predicted"/>
<dbReference type="RefSeq" id="WP_130417427.1">
    <property type="nucleotide sequence ID" value="NZ_SHKW01000001.1"/>
</dbReference>
<organism evidence="2 3">
    <name type="scientific">Edaphobacter modestus</name>
    <dbReference type="NCBI Taxonomy" id="388466"/>
    <lineage>
        <taxon>Bacteria</taxon>
        <taxon>Pseudomonadati</taxon>
        <taxon>Acidobacteriota</taxon>
        <taxon>Terriglobia</taxon>
        <taxon>Terriglobales</taxon>
        <taxon>Acidobacteriaceae</taxon>
        <taxon>Edaphobacter</taxon>
    </lineage>
</organism>
<keyword evidence="1" id="KW-0812">Transmembrane</keyword>
<dbReference type="AlphaFoldDB" id="A0A4Q7YQS7"/>
<gene>
    <name evidence="2" type="ORF">BDD14_0526</name>
</gene>
<evidence type="ECO:0000313" key="2">
    <source>
        <dbReference type="EMBL" id="RZU39179.1"/>
    </source>
</evidence>
<dbReference type="Proteomes" id="UP000292958">
    <property type="component" value="Unassembled WGS sequence"/>
</dbReference>
<protein>
    <submittedName>
        <fullName evidence="2">Uncharacterized protein</fullName>
    </submittedName>
</protein>